<dbReference type="InterPro" id="IPR014755">
    <property type="entry name" value="Cu-Rt/internalin_Ig-like"/>
</dbReference>
<feature type="domain" description="SLH" evidence="4">
    <location>
        <begin position="125"/>
        <end position="188"/>
    </location>
</feature>
<feature type="compositionally biased region" description="Polar residues" evidence="2">
    <location>
        <begin position="1"/>
        <end position="16"/>
    </location>
</feature>
<feature type="chain" id="PRO_5046822089" evidence="3">
    <location>
        <begin position="51"/>
        <end position="1161"/>
    </location>
</feature>
<keyword evidence="1 3" id="KW-0732">Signal</keyword>
<reference evidence="5 6" key="1">
    <citation type="submission" date="2022-12" db="EMBL/GenBank/DDBJ databases">
        <title>Draft genome sequence of Paenibacillus sp. dW9.</title>
        <authorList>
            <person name="Choi E.-W."/>
            <person name="Kim D.-U."/>
        </authorList>
    </citation>
    <scope>NUCLEOTIDE SEQUENCE [LARGE SCALE GENOMIC DNA]</scope>
    <source>
        <strain evidence="6">dW9</strain>
    </source>
</reference>
<evidence type="ECO:0000256" key="2">
    <source>
        <dbReference type="SAM" id="MobiDB-lite"/>
    </source>
</evidence>
<evidence type="ECO:0000259" key="4">
    <source>
        <dbReference type="PROSITE" id="PS51272"/>
    </source>
</evidence>
<gene>
    <name evidence="5" type="ORF">O9H85_21040</name>
</gene>
<dbReference type="Proteomes" id="UP001527882">
    <property type="component" value="Unassembled WGS sequence"/>
</dbReference>
<evidence type="ECO:0000256" key="1">
    <source>
        <dbReference type="ARBA" id="ARBA00022729"/>
    </source>
</evidence>
<organism evidence="5 6">
    <name type="scientific">Paenibacillus gyeongsangnamensis</name>
    <dbReference type="NCBI Taxonomy" id="3388067"/>
    <lineage>
        <taxon>Bacteria</taxon>
        <taxon>Bacillati</taxon>
        <taxon>Bacillota</taxon>
        <taxon>Bacilli</taxon>
        <taxon>Bacillales</taxon>
        <taxon>Paenibacillaceae</taxon>
        <taxon>Paenibacillus</taxon>
    </lineage>
</organism>
<keyword evidence="6" id="KW-1185">Reference proteome</keyword>
<dbReference type="RefSeq" id="WP_269883387.1">
    <property type="nucleotide sequence ID" value="NZ_JAQAGZ010000014.1"/>
</dbReference>
<evidence type="ECO:0000256" key="3">
    <source>
        <dbReference type="SAM" id="SignalP"/>
    </source>
</evidence>
<dbReference type="EMBL" id="JAQAGZ010000014">
    <property type="protein sequence ID" value="MCZ8514859.1"/>
    <property type="molecule type" value="Genomic_DNA"/>
</dbReference>
<feature type="domain" description="SLH" evidence="4">
    <location>
        <begin position="58"/>
        <end position="122"/>
    </location>
</feature>
<proteinExistence type="predicted"/>
<protein>
    <submittedName>
        <fullName evidence="5">S-layer homology domain-containing protein</fullName>
    </submittedName>
</protein>
<sequence>MREKSLNSIKQNSQQPKDIRGGEKKVMKKSLSAILSLAMAFSMFASVAMADQADAPKDSSSFSDLKDLDAATKAKFDEMIKAGIFDGVKDGVFGVKEKMNRAQFAKVAALVFQLKVDTSLKTSTFSDVKADDPANGYALPYIEALVKAGITDGYAPGQFNPAGDVTKEQLAAFLLRGLNKDSAAKATPGVSDKTVSDWAKGYVALALQLKLLSNGADGTFGGASAATRDLLVLGSYEAKKQYVPPVGPVVTNVSIAKAEATGAKTVTITLNGSIADTSKLTASVSRGSSTTPLDATAKWNDAKNQVVLTLSTKLTQGDYTATIAAVKDGGLTVDKGTATLSVQDEKITKIEFTNASDTVAQGPKVRIGFKAYNQYNEVSDLSASRFNIVTSPDLAKEAKGDQQAVDLNIAGSMSRTVGGSVYGTLVRDQLFAVTIIAPDNTAQASKTFKVGDVQSVAKVELGDVKYASGKTQIEAGDTAYVAYKAFDQYGFEVTDLYTLLTGTSTYTSGAGTIANGTDSFDLNDPVTGTARHFNVNHGFRFVDDETGENKPSLKVIAADSDSSSYQLDQDVTLSVVANQSGQVATKTTKIAATKIPYEVSFGAFNQTLAWGDDDQYLPVIAKDKFGTTLTNDELASYYAKHPNDLSIYYYGSSGASVNTAIETTGSRKGSIKINGLNPADASTRKSGSLNINVLVSKSGKSATFSSQVNEYRYPNQVVVTSKAKDELLPNADSAFQIKFKDQYGEFLDLAKNLSMYDLTLGMTYTGSVDPTTVANAVYLVLDKNSAINTNVGGAAATVNGADLKKYIINKDIKFSTKLFAASAADLTTEGTFQAKATLTKVRNLDGTPVTNGTQISTVTSIDRIKASKADTDLTYSITPFANGVAAIRKFYESFDSIPAKQSEAEALFYGKLDITAKDGSKTVALPSQKAIITNVSVSNQSVATVGFKPGSGGTTSFMNPDVTGAVYNVPVTVPVSSANQGFIDSIGLRGLKAGTTSVTVTVTPFAGITKQLTLDNINIVEDGLNAASLTAQENGKLKTNIPLSALTVSGGLSQFNDYIAGNVTFGDVKFKDQFGNEVKNAALARMAGTLGVNFYITDVVVNPTATGVQASDLSLDPATKNIMFTNAKLTGTDGAPAIKSFKLNISTANGKSVFVDVNPTN</sequence>
<dbReference type="Pfam" id="PF00395">
    <property type="entry name" value="SLH"/>
    <property type="match status" value="3"/>
</dbReference>
<feature type="signal peptide" evidence="3">
    <location>
        <begin position="1"/>
        <end position="50"/>
    </location>
</feature>
<comment type="caution">
    <text evidence="5">The sequence shown here is derived from an EMBL/GenBank/DDBJ whole genome shotgun (WGS) entry which is preliminary data.</text>
</comment>
<accession>A0ABT4QDD1</accession>
<evidence type="ECO:0000313" key="5">
    <source>
        <dbReference type="EMBL" id="MCZ8514859.1"/>
    </source>
</evidence>
<feature type="region of interest" description="Disordered" evidence="2">
    <location>
        <begin position="1"/>
        <end position="23"/>
    </location>
</feature>
<dbReference type="InterPro" id="IPR001119">
    <property type="entry name" value="SLH_dom"/>
</dbReference>
<evidence type="ECO:0000313" key="6">
    <source>
        <dbReference type="Proteomes" id="UP001527882"/>
    </source>
</evidence>
<dbReference type="PROSITE" id="PS51272">
    <property type="entry name" value="SLH"/>
    <property type="match status" value="2"/>
</dbReference>
<name>A0ABT4QDD1_9BACL</name>
<dbReference type="Gene3D" id="2.60.40.1220">
    <property type="match status" value="1"/>
</dbReference>